<sequence>MPQTTTQQPKQQQPMGAQDQRTGVVTRQPMSEPRPNAESQPEMSLRGGGLNCGFDCCDGSCRFYKSCC</sequence>
<feature type="region of interest" description="Disordered" evidence="1">
    <location>
        <begin position="1"/>
        <end position="45"/>
    </location>
</feature>
<organism evidence="2 3">
    <name type="scientific">Emericellopsis atlantica</name>
    <dbReference type="NCBI Taxonomy" id="2614577"/>
    <lineage>
        <taxon>Eukaryota</taxon>
        <taxon>Fungi</taxon>
        <taxon>Dikarya</taxon>
        <taxon>Ascomycota</taxon>
        <taxon>Pezizomycotina</taxon>
        <taxon>Sordariomycetes</taxon>
        <taxon>Hypocreomycetidae</taxon>
        <taxon>Hypocreales</taxon>
        <taxon>Bionectriaceae</taxon>
        <taxon>Emericellopsis</taxon>
    </lineage>
</organism>
<evidence type="ECO:0000256" key="1">
    <source>
        <dbReference type="SAM" id="MobiDB-lite"/>
    </source>
</evidence>
<dbReference type="Proteomes" id="UP000887229">
    <property type="component" value="Unassembled WGS sequence"/>
</dbReference>
<dbReference type="RefSeq" id="XP_046115568.1">
    <property type="nucleotide sequence ID" value="XM_046258703.1"/>
</dbReference>
<dbReference type="GeneID" id="70289606"/>
<keyword evidence="3" id="KW-1185">Reference proteome</keyword>
<protein>
    <submittedName>
        <fullName evidence="2">Uncharacterized protein</fullName>
    </submittedName>
</protein>
<reference evidence="2" key="1">
    <citation type="journal article" date="2021" name="IMA Fungus">
        <title>Genomic characterization of three marine fungi, including Emericellopsis atlantica sp. nov. with signatures of a generalist lifestyle and marine biomass degradation.</title>
        <authorList>
            <person name="Hagestad O.C."/>
            <person name="Hou L."/>
            <person name="Andersen J.H."/>
            <person name="Hansen E.H."/>
            <person name="Altermark B."/>
            <person name="Li C."/>
            <person name="Kuhnert E."/>
            <person name="Cox R.J."/>
            <person name="Crous P.W."/>
            <person name="Spatafora J.W."/>
            <person name="Lail K."/>
            <person name="Amirebrahimi M."/>
            <person name="Lipzen A."/>
            <person name="Pangilinan J."/>
            <person name="Andreopoulos W."/>
            <person name="Hayes R.D."/>
            <person name="Ng V."/>
            <person name="Grigoriev I.V."/>
            <person name="Jackson S.A."/>
            <person name="Sutton T.D.S."/>
            <person name="Dobson A.D.W."/>
            <person name="Rama T."/>
        </authorList>
    </citation>
    <scope>NUCLEOTIDE SEQUENCE</scope>
    <source>
        <strain evidence="2">TS7</strain>
    </source>
</reference>
<dbReference type="OrthoDB" id="4567934at2759"/>
<accession>A0A9P7ZGD5</accession>
<name>A0A9P7ZGD5_9HYPO</name>
<proteinExistence type="predicted"/>
<feature type="compositionally biased region" description="Polar residues" evidence="1">
    <location>
        <begin position="19"/>
        <end position="29"/>
    </location>
</feature>
<dbReference type="EMBL" id="MU251267">
    <property type="protein sequence ID" value="KAG9251644.1"/>
    <property type="molecule type" value="Genomic_DNA"/>
</dbReference>
<gene>
    <name evidence="2" type="ORF">F5Z01DRAFT_273733</name>
</gene>
<evidence type="ECO:0000313" key="2">
    <source>
        <dbReference type="EMBL" id="KAG9251644.1"/>
    </source>
</evidence>
<feature type="compositionally biased region" description="Low complexity" evidence="1">
    <location>
        <begin position="1"/>
        <end position="14"/>
    </location>
</feature>
<evidence type="ECO:0000313" key="3">
    <source>
        <dbReference type="Proteomes" id="UP000887229"/>
    </source>
</evidence>
<comment type="caution">
    <text evidence="2">The sequence shown here is derived from an EMBL/GenBank/DDBJ whole genome shotgun (WGS) entry which is preliminary data.</text>
</comment>
<dbReference type="AlphaFoldDB" id="A0A9P7ZGD5"/>